<accession>A0A1F5Z0A9</accession>
<keyword evidence="5 6" id="KW-0472">Membrane</keyword>
<feature type="transmembrane region" description="Helical" evidence="6">
    <location>
        <begin position="66"/>
        <end position="93"/>
    </location>
</feature>
<dbReference type="InterPro" id="IPR050833">
    <property type="entry name" value="Poly_Biosynth_Transport"/>
</dbReference>
<dbReference type="Pfam" id="PF01943">
    <property type="entry name" value="Polysacc_synt"/>
    <property type="match status" value="1"/>
</dbReference>
<evidence type="ECO:0000256" key="2">
    <source>
        <dbReference type="ARBA" id="ARBA00022475"/>
    </source>
</evidence>
<feature type="transmembrane region" description="Helical" evidence="6">
    <location>
        <begin position="34"/>
        <end position="54"/>
    </location>
</feature>
<keyword evidence="4 6" id="KW-1133">Transmembrane helix</keyword>
<evidence type="ECO:0000256" key="1">
    <source>
        <dbReference type="ARBA" id="ARBA00004651"/>
    </source>
</evidence>
<organism evidence="7 8">
    <name type="scientific">Candidatus Glassbacteria bacterium RIFCSPLOWO2_12_FULL_58_11</name>
    <dbReference type="NCBI Taxonomy" id="1817867"/>
    <lineage>
        <taxon>Bacteria</taxon>
        <taxon>Candidatus Glassiibacteriota</taxon>
    </lineage>
</organism>
<reference evidence="7 8" key="1">
    <citation type="journal article" date="2016" name="Nat. Commun.">
        <title>Thousands of microbial genomes shed light on interconnected biogeochemical processes in an aquifer system.</title>
        <authorList>
            <person name="Anantharaman K."/>
            <person name="Brown C.T."/>
            <person name="Hug L.A."/>
            <person name="Sharon I."/>
            <person name="Castelle C.J."/>
            <person name="Probst A.J."/>
            <person name="Thomas B.C."/>
            <person name="Singh A."/>
            <person name="Wilkins M.J."/>
            <person name="Karaoz U."/>
            <person name="Brodie E.L."/>
            <person name="Williams K.H."/>
            <person name="Hubbard S.S."/>
            <person name="Banfield J.F."/>
        </authorList>
    </citation>
    <scope>NUCLEOTIDE SEQUENCE [LARGE SCALE GENOMIC DNA]</scope>
</reference>
<feature type="transmembrane region" description="Helical" evidence="6">
    <location>
        <begin position="176"/>
        <end position="195"/>
    </location>
</feature>
<comment type="subcellular location">
    <subcellularLocation>
        <location evidence="1">Cell membrane</location>
        <topology evidence="1">Multi-pass membrane protein</topology>
    </subcellularLocation>
</comment>
<keyword evidence="3 6" id="KW-0812">Transmembrane</keyword>
<evidence type="ECO:0000313" key="7">
    <source>
        <dbReference type="EMBL" id="OGG05888.1"/>
    </source>
</evidence>
<dbReference type="GO" id="GO:0005886">
    <property type="term" value="C:plasma membrane"/>
    <property type="evidence" value="ECO:0007669"/>
    <property type="project" value="UniProtKB-SubCell"/>
</dbReference>
<evidence type="ECO:0000256" key="6">
    <source>
        <dbReference type="SAM" id="Phobius"/>
    </source>
</evidence>
<evidence type="ECO:0000256" key="5">
    <source>
        <dbReference type="ARBA" id="ARBA00023136"/>
    </source>
</evidence>
<feature type="transmembrane region" description="Helical" evidence="6">
    <location>
        <begin position="291"/>
        <end position="312"/>
    </location>
</feature>
<dbReference type="InterPro" id="IPR002797">
    <property type="entry name" value="Polysacc_synth"/>
</dbReference>
<protein>
    <submittedName>
        <fullName evidence="7">Uncharacterized protein</fullName>
    </submittedName>
</protein>
<keyword evidence="2" id="KW-1003">Cell membrane</keyword>
<feature type="transmembrane region" description="Helical" evidence="6">
    <location>
        <begin position="145"/>
        <end position="164"/>
    </location>
</feature>
<name>A0A1F5Z0A9_9BACT</name>
<dbReference type="AlphaFoldDB" id="A0A1F5Z0A9"/>
<dbReference type="PANTHER" id="PTHR30250:SF11">
    <property type="entry name" value="O-ANTIGEN TRANSPORTER-RELATED"/>
    <property type="match status" value="1"/>
</dbReference>
<dbReference type="Proteomes" id="UP000179129">
    <property type="component" value="Unassembled WGS sequence"/>
</dbReference>
<feature type="transmembrane region" description="Helical" evidence="6">
    <location>
        <begin position="244"/>
        <end position="262"/>
    </location>
</feature>
<feature type="transmembrane region" description="Helical" evidence="6">
    <location>
        <begin position="417"/>
        <end position="438"/>
    </location>
</feature>
<gene>
    <name evidence="7" type="ORF">A3F83_10780</name>
</gene>
<feature type="transmembrane region" description="Helical" evidence="6">
    <location>
        <begin position="395"/>
        <end position="411"/>
    </location>
</feature>
<evidence type="ECO:0000313" key="8">
    <source>
        <dbReference type="Proteomes" id="UP000179129"/>
    </source>
</evidence>
<dbReference type="EMBL" id="MFIX01000035">
    <property type="protein sequence ID" value="OGG05888.1"/>
    <property type="molecule type" value="Genomic_DNA"/>
</dbReference>
<comment type="caution">
    <text evidence="7">The sequence shown here is derived from an EMBL/GenBank/DDBJ whole genome shotgun (WGS) entry which is preliminary data.</text>
</comment>
<proteinExistence type="predicted"/>
<feature type="transmembrane region" description="Helical" evidence="6">
    <location>
        <begin position="207"/>
        <end position="224"/>
    </location>
</feature>
<feature type="transmembrane region" description="Helical" evidence="6">
    <location>
        <begin position="113"/>
        <end position="133"/>
    </location>
</feature>
<dbReference type="STRING" id="1817867.A3F83_10780"/>
<dbReference type="PANTHER" id="PTHR30250">
    <property type="entry name" value="PST FAMILY PREDICTED COLANIC ACID TRANSPORTER"/>
    <property type="match status" value="1"/>
</dbReference>
<evidence type="ECO:0000256" key="3">
    <source>
        <dbReference type="ARBA" id="ARBA00022692"/>
    </source>
</evidence>
<feature type="transmembrane region" description="Helical" evidence="6">
    <location>
        <begin position="360"/>
        <end position="383"/>
    </location>
</feature>
<sequence length="455" mass="48546">MAEFISIERNGMRMELFDRLKGGGLGAVVARGTAGSLIIKSAGLLLVFGAHLLLTRLLGAGGYGAYSLVISWLSVLAVFAKLGQVPVALRFVAAYNTSGDWSALRGLLLRSSQLLGGASAGAGLALAAVVLWLGGRLDSELRRAFLIGCLALPLMCLLPMREAVLQGLKKIVLSQAASRLILPVCLAAFAALRALAGRRHFDGADAVWCTLLAYAVCLVFSSIWQRKALPGEVRQSRPAFHTRQWLTVGLGMLFVTGQFLVLNRIDIMMLGALSGKAGAGIYAVAARVSWLVTFFLEAVSMIAAPLISELYTGKRMAELQRMTYHAVLASTIFAAAVCLVLLAFGRFFLGLFGPEFSAGYTALGVLSFAQLINAVTGPSGFLLTMTGHEKSYSRILFFALLLNILLNYLLIPRYGMNGAAVATALANILLNAWSVILIRRRLGIWSLCGAGGQSK</sequence>
<evidence type="ECO:0000256" key="4">
    <source>
        <dbReference type="ARBA" id="ARBA00022989"/>
    </source>
</evidence>
<feature type="transmembrane region" description="Helical" evidence="6">
    <location>
        <begin position="324"/>
        <end position="348"/>
    </location>
</feature>